<gene>
    <name evidence="2" type="ORF">OESDEN_01001</name>
</gene>
<feature type="domain" description="PiggyBac transposable element-derived protein" evidence="1">
    <location>
        <begin position="85"/>
        <end position="187"/>
    </location>
</feature>
<dbReference type="InterPro" id="IPR029526">
    <property type="entry name" value="PGBD"/>
</dbReference>
<keyword evidence="3" id="KW-1185">Reference proteome</keyword>
<proteinExistence type="predicted"/>
<sequence length="187" mass="21397">MDESEDNLDAGFERLLLESNDEEEDAFDESSQIQLLTCPLEDNSWTEKTATTTANLKATFAREVMPRSITDGDLRTTVALEKRSLKMSLVQMPNLRCYWSTDMAIGGHSIAGKITLRTRFESFLRFLHLADNERNDGRNRLHKVSKLVELFNIACQKAFRPGEQVCTDESLVPFRGRIIFKQYMPAK</sequence>
<dbReference type="OrthoDB" id="5810550at2759"/>
<dbReference type="PANTHER" id="PTHR46599:SF3">
    <property type="entry name" value="PIGGYBAC TRANSPOSABLE ELEMENT-DERIVED PROTEIN 4"/>
    <property type="match status" value="1"/>
</dbReference>
<protein>
    <recommendedName>
        <fullName evidence="1">PiggyBac transposable element-derived protein domain-containing protein</fullName>
    </recommendedName>
</protein>
<dbReference type="EMBL" id="KN549253">
    <property type="protein sequence ID" value="KHJ99011.1"/>
    <property type="molecule type" value="Genomic_DNA"/>
</dbReference>
<dbReference type="Pfam" id="PF13843">
    <property type="entry name" value="DDE_Tnp_1_7"/>
    <property type="match status" value="1"/>
</dbReference>
<accession>A0A0B1TSC1</accession>
<reference evidence="2 3" key="1">
    <citation type="submission" date="2014-03" db="EMBL/GenBank/DDBJ databases">
        <title>Draft genome of the hookworm Oesophagostomum dentatum.</title>
        <authorList>
            <person name="Mitreva M."/>
        </authorList>
    </citation>
    <scope>NUCLEOTIDE SEQUENCE [LARGE SCALE GENOMIC DNA]</scope>
    <source>
        <strain evidence="2 3">OD-Hann</strain>
    </source>
</reference>
<dbReference type="PANTHER" id="PTHR46599">
    <property type="entry name" value="PIGGYBAC TRANSPOSABLE ELEMENT-DERIVED PROTEIN 4"/>
    <property type="match status" value="1"/>
</dbReference>
<evidence type="ECO:0000313" key="3">
    <source>
        <dbReference type="Proteomes" id="UP000053660"/>
    </source>
</evidence>
<name>A0A0B1TSC1_OESDE</name>
<dbReference type="Proteomes" id="UP000053660">
    <property type="component" value="Unassembled WGS sequence"/>
</dbReference>
<organism evidence="2 3">
    <name type="scientific">Oesophagostomum dentatum</name>
    <name type="common">Nodular worm</name>
    <dbReference type="NCBI Taxonomy" id="61180"/>
    <lineage>
        <taxon>Eukaryota</taxon>
        <taxon>Metazoa</taxon>
        <taxon>Ecdysozoa</taxon>
        <taxon>Nematoda</taxon>
        <taxon>Chromadorea</taxon>
        <taxon>Rhabditida</taxon>
        <taxon>Rhabditina</taxon>
        <taxon>Rhabditomorpha</taxon>
        <taxon>Strongyloidea</taxon>
        <taxon>Strongylidae</taxon>
        <taxon>Oesophagostomum</taxon>
    </lineage>
</organism>
<evidence type="ECO:0000259" key="1">
    <source>
        <dbReference type="Pfam" id="PF13843"/>
    </source>
</evidence>
<evidence type="ECO:0000313" key="2">
    <source>
        <dbReference type="EMBL" id="KHJ99011.1"/>
    </source>
</evidence>
<dbReference type="AlphaFoldDB" id="A0A0B1TSC1"/>